<evidence type="ECO:0000256" key="1">
    <source>
        <dbReference type="ARBA" id="ARBA00004141"/>
    </source>
</evidence>
<dbReference type="PROSITE" id="PS50262">
    <property type="entry name" value="G_PROTEIN_RECEP_F1_2"/>
    <property type="match status" value="1"/>
</dbReference>
<keyword evidence="2 8" id="KW-0812">Transmembrane</keyword>
<comment type="caution">
    <text evidence="10">The sequence shown here is derived from an EMBL/GenBank/DDBJ whole genome shotgun (WGS) entry which is preliminary data.</text>
</comment>
<keyword evidence="11" id="KW-1185">Reference proteome</keyword>
<dbReference type="Gene3D" id="1.20.1070.10">
    <property type="entry name" value="Rhodopsin 7-helix transmembrane proteins"/>
    <property type="match status" value="1"/>
</dbReference>
<feature type="transmembrane region" description="Helical" evidence="8">
    <location>
        <begin position="316"/>
        <end position="336"/>
    </location>
</feature>
<dbReference type="InterPro" id="IPR017452">
    <property type="entry name" value="GPCR_Rhodpsn_7TM"/>
</dbReference>
<dbReference type="AlphaFoldDB" id="A0AAV4GY97"/>
<evidence type="ECO:0000313" key="11">
    <source>
        <dbReference type="Proteomes" id="UP000762676"/>
    </source>
</evidence>
<feature type="transmembrane region" description="Helical" evidence="8">
    <location>
        <begin position="250"/>
        <end position="273"/>
    </location>
</feature>
<evidence type="ECO:0000256" key="8">
    <source>
        <dbReference type="SAM" id="Phobius"/>
    </source>
</evidence>
<protein>
    <submittedName>
        <fullName evidence="10">Growth hormone secretagogue receptor type 1</fullName>
    </submittedName>
</protein>
<gene>
    <name evidence="10" type="ORF">ElyMa_004300400</name>
</gene>
<evidence type="ECO:0000259" key="9">
    <source>
        <dbReference type="PROSITE" id="PS50262"/>
    </source>
</evidence>
<keyword evidence="3 8" id="KW-1133">Transmembrane helix</keyword>
<feature type="transmembrane region" description="Helical" evidence="8">
    <location>
        <begin position="198"/>
        <end position="222"/>
    </location>
</feature>
<dbReference type="SUPFAM" id="SSF81321">
    <property type="entry name" value="Family A G protein-coupled receptor-like"/>
    <property type="match status" value="1"/>
</dbReference>
<sequence length="376" mass="42747">MNLTNTTIAEPHDLFLSQDMDNGYFVETMVGIIPKKSYLGVIYFILAFGLLGNACIIALMQDREFRNLSYSVYLRVLAVSDSLLLAAVGTEDILDHQYYRLDEFQTSSEALCKIWQYVAQALRVISPWLVVSLTFDRFVAVVFPLKRSEFCSRRTASIVCSVVMGVTFAETLFFPLLAKVVDGECAMPDWESVRNYASFRSLALETTIPCVLILFLNVYIIIVIDRSRRFRAAAAAAGSRQPGQEKTTRVDAATVSLMAVSVMAFVTLVPISLLQVVEWAIENQLARLEARMDRNNTEHVQTYQSTENMLYDVGNYWPVLNLVYLFNFGHNFYIMLVSGAKYRNKVGSWFKCLSFLRRKQSSTNRVTNRDTEPSKF</sequence>
<evidence type="ECO:0000256" key="5">
    <source>
        <dbReference type="ARBA" id="ARBA00023136"/>
    </source>
</evidence>
<keyword evidence="6 10" id="KW-0675">Receptor</keyword>
<evidence type="ECO:0000256" key="4">
    <source>
        <dbReference type="ARBA" id="ARBA00023040"/>
    </source>
</evidence>
<feature type="domain" description="G-protein coupled receptors family 1 profile" evidence="9">
    <location>
        <begin position="52"/>
        <end position="277"/>
    </location>
</feature>
<evidence type="ECO:0000256" key="3">
    <source>
        <dbReference type="ARBA" id="ARBA00022989"/>
    </source>
</evidence>
<feature type="transmembrane region" description="Helical" evidence="8">
    <location>
        <begin position="157"/>
        <end position="178"/>
    </location>
</feature>
<comment type="subcellular location">
    <subcellularLocation>
        <location evidence="1">Membrane</location>
        <topology evidence="1">Multi-pass membrane protein</topology>
    </subcellularLocation>
</comment>
<evidence type="ECO:0000256" key="6">
    <source>
        <dbReference type="ARBA" id="ARBA00023170"/>
    </source>
</evidence>
<keyword evidence="4" id="KW-0297">G-protein coupled receptor</keyword>
<dbReference type="PANTHER" id="PTHR24243:SF230">
    <property type="entry name" value="G-PROTEIN COUPLED RECEPTORS FAMILY 1 PROFILE DOMAIN-CONTAINING PROTEIN"/>
    <property type="match status" value="1"/>
</dbReference>
<dbReference type="Pfam" id="PF00001">
    <property type="entry name" value="7tm_1"/>
    <property type="match status" value="1"/>
</dbReference>
<proteinExistence type="predicted"/>
<feature type="transmembrane region" description="Helical" evidence="8">
    <location>
        <begin position="38"/>
        <end position="60"/>
    </location>
</feature>
<dbReference type="GO" id="GO:0005886">
    <property type="term" value="C:plasma membrane"/>
    <property type="evidence" value="ECO:0007669"/>
    <property type="project" value="TreeGrafter"/>
</dbReference>
<keyword evidence="5 8" id="KW-0472">Membrane</keyword>
<evidence type="ECO:0000256" key="7">
    <source>
        <dbReference type="ARBA" id="ARBA00023224"/>
    </source>
</evidence>
<reference evidence="10 11" key="1">
    <citation type="journal article" date="2021" name="Elife">
        <title>Chloroplast acquisition without the gene transfer in kleptoplastic sea slugs, Plakobranchus ocellatus.</title>
        <authorList>
            <person name="Maeda T."/>
            <person name="Takahashi S."/>
            <person name="Yoshida T."/>
            <person name="Shimamura S."/>
            <person name="Takaki Y."/>
            <person name="Nagai Y."/>
            <person name="Toyoda A."/>
            <person name="Suzuki Y."/>
            <person name="Arimoto A."/>
            <person name="Ishii H."/>
            <person name="Satoh N."/>
            <person name="Nishiyama T."/>
            <person name="Hasebe M."/>
            <person name="Maruyama T."/>
            <person name="Minagawa J."/>
            <person name="Obokata J."/>
            <person name="Shigenobu S."/>
        </authorList>
    </citation>
    <scope>NUCLEOTIDE SEQUENCE [LARGE SCALE GENOMIC DNA]</scope>
</reference>
<dbReference type="EMBL" id="BMAT01008663">
    <property type="protein sequence ID" value="GFR90281.1"/>
    <property type="molecule type" value="Genomic_DNA"/>
</dbReference>
<dbReference type="Proteomes" id="UP000762676">
    <property type="component" value="Unassembled WGS sequence"/>
</dbReference>
<dbReference type="GO" id="GO:0004930">
    <property type="term" value="F:G protein-coupled receptor activity"/>
    <property type="evidence" value="ECO:0007669"/>
    <property type="project" value="UniProtKB-KW"/>
</dbReference>
<accession>A0AAV4GY97</accession>
<organism evidence="10 11">
    <name type="scientific">Elysia marginata</name>
    <dbReference type="NCBI Taxonomy" id="1093978"/>
    <lineage>
        <taxon>Eukaryota</taxon>
        <taxon>Metazoa</taxon>
        <taxon>Spiralia</taxon>
        <taxon>Lophotrochozoa</taxon>
        <taxon>Mollusca</taxon>
        <taxon>Gastropoda</taxon>
        <taxon>Heterobranchia</taxon>
        <taxon>Euthyneura</taxon>
        <taxon>Panpulmonata</taxon>
        <taxon>Sacoglossa</taxon>
        <taxon>Placobranchoidea</taxon>
        <taxon>Plakobranchidae</taxon>
        <taxon>Elysia</taxon>
    </lineage>
</organism>
<keyword evidence="7" id="KW-0807">Transducer</keyword>
<name>A0AAV4GY97_9GAST</name>
<feature type="transmembrane region" description="Helical" evidence="8">
    <location>
        <begin position="125"/>
        <end position="145"/>
    </location>
</feature>
<dbReference type="PANTHER" id="PTHR24243">
    <property type="entry name" value="G-PROTEIN COUPLED RECEPTOR"/>
    <property type="match status" value="1"/>
</dbReference>
<dbReference type="InterPro" id="IPR000276">
    <property type="entry name" value="GPCR_Rhodpsn"/>
</dbReference>
<evidence type="ECO:0000256" key="2">
    <source>
        <dbReference type="ARBA" id="ARBA00022692"/>
    </source>
</evidence>
<evidence type="ECO:0000313" key="10">
    <source>
        <dbReference type="EMBL" id="GFR90281.1"/>
    </source>
</evidence>